<gene>
    <name evidence="5" type="ORF">TWF106_009569</name>
    <name evidence="3" type="ORF">TWF191_011362</name>
    <name evidence="4" type="ORF">TWF679_006180</name>
    <name evidence="2" type="ORF">TWF788_005567</name>
</gene>
<dbReference type="EMBL" id="JAABOE010000026">
    <property type="protein sequence ID" value="KAF3183841.1"/>
    <property type="molecule type" value="Genomic_DNA"/>
</dbReference>
<evidence type="ECO:0000313" key="2">
    <source>
        <dbReference type="EMBL" id="KAF3183841.1"/>
    </source>
</evidence>
<reference evidence="6 7" key="1">
    <citation type="submission" date="2019-06" db="EMBL/GenBank/DDBJ databases">
        <authorList>
            <person name="Palmer J.M."/>
        </authorList>
    </citation>
    <scope>NUCLEOTIDE SEQUENCE [LARGE SCALE GENOMIC DNA]</scope>
    <source>
        <strain evidence="5 6">TWF106</strain>
        <strain evidence="3 8">TWF191</strain>
        <strain evidence="4">TWF679</strain>
        <strain evidence="2 7">TWF788</strain>
    </source>
</reference>
<dbReference type="EMBL" id="WIWS01000065">
    <property type="protein sequence ID" value="KAF3213280.1"/>
    <property type="molecule type" value="Genomic_DNA"/>
</dbReference>
<evidence type="ECO:0000313" key="8">
    <source>
        <dbReference type="Proteomes" id="UP000483672"/>
    </source>
</evidence>
<accession>A0A6G1MDB9</accession>
<evidence type="ECO:0000313" key="4">
    <source>
        <dbReference type="EMBL" id="KAF3212058.1"/>
    </source>
</evidence>
<organism evidence="3 8">
    <name type="scientific">Orbilia oligospora</name>
    <name type="common">Nematode-trapping fungus</name>
    <name type="synonym">Arthrobotrys oligospora</name>
    <dbReference type="NCBI Taxonomy" id="2813651"/>
    <lineage>
        <taxon>Eukaryota</taxon>
        <taxon>Fungi</taxon>
        <taxon>Dikarya</taxon>
        <taxon>Ascomycota</taxon>
        <taxon>Pezizomycotina</taxon>
        <taxon>Orbiliomycetes</taxon>
        <taxon>Orbiliales</taxon>
        <taxon>Orbiliaceae</taxon>
        <taxon>Orbilia</taxon>
    </lineage>
</organism>
<dbReference type="Proteomes" id="UP000483672">
    <property type="component" value="Unassembled WGS sequence"/>
</dbReference>
<evidence type="ECO:0000313" key="5">
    <source>
        <dbReference type="EMBL" id="KAF3213280.1"/>
    </source>
</evidence>
<keyword evidence="1" id="KW-0732">Signal</keyword>
<sequence length="360" mass="40535">MILNAIATLSFLFLSIEVHLVSAASIHGNKLEPRGTILGENLFNPTIPWLNPACRLGLISHEGKQWGAYPFGKDPPQRPAWLDRQAVKDFFATGNRPHFWRIPQDDWAYQQGGKPCWNIDTDVGPSFADDGLKEYFIAGYCFCQFFLNRDCNGYMVVGDGLPQTTGYIGLEEKTKGFGRLERVGNPRTFYKSFACYATSTQYDSQCKISISNLGDQVEGHNKVDGLTKSLKITRNFNIPLRTFDAESREVAAEEAEEGDAVTEMFTGRGSCLRVSDVRPYTSESGIQMRWWEIENCTCRFYINDNCEGRPILVDGSLGKVTRDESQWGPVGPKNAYSRPKIKSLRCDAPYGIPSTTRNRW</sequence>
<evidence type="ECO:0000313" key="3">
    <source>
        <dbReference type="EMBL" id="KAF3209797.1"/>
    </source>
</evidence>
<evidence type="ECO:0000313" key="6">
    <source>
        <dbReference type="Proteomes" id="UP000472727"/>
    </source>
</evidence>
<comment type="caution">
    <text evidence="3">The sequence shown here is derived from an EMBL/GenBank/DDBJ whole genome shotgun (WGS) entry which is preliminary data.</text>
</comment>
<dbReference type="AlphaFoldDB" id="A0A6G1MDB9"/>
<protein>
    <submittedName>
        <fullName evidence="3">Uncharacterized protein</fullName>
    </submittedName>
</protein>
<dbReference type="Proteomes" id="UP000479691">
    <property type="component" value="Unassembled WGS sequence"/>
</dbReference>
<feature type="signal peptide" evidence="1">
    <location>
        <begin position="1"/>
        <end position="23"/>
    </location>
</feature>
<dbReference type="Proteomes" id="UP000614610">
    <property type="component" value="Unassembled WGS sequence"/>
</dbReference>
<dbReference type="EMBL" id="WIWT01000031">
    <property type="protein sequence ID" value="KAF3212058.1"/>
    <property type="molecule type" value="Genomic_DNA"/>
</dbReference>
<dbReference type="Proteomes" id="UP000472727">
    <property type="component" value="Unassembled WGS sequence"/>
</dbReference>
<evidence type="ECO:0000313" key="7">
    <source>
        <dbReference type="Proteomes" id="UP000479691"/>
    </source>
</evidence>
<evidence type="ECO:0000256" key="1">
    <source>
        <dbReference type="SAM" id="SignalP"/>
    </source>
</evidence>
<name>A0A6G1MDB9_ORBOL</name>
<proteinExistence type="predicted"/>
<feature type="chain" id="PRO_5041172600" evidence="1">
    <location>
        <begin position="24"/>
        <end position="360"/>
    </location>
</feature>
<dbReference type="OrthoDB" id="5275754at2759"/>
<dbReference type="EMBL" id="WIPF01000098">
    <property type="protein sequence ID" value="KAF3209797.1"/>
    <property type="molecule type" value="Genomic_DNA"/>
</dbReference>